<dbReference type="CDD" id="cd07100">
    <property type="entry name" value="ALDH_SSADH1_GabD1"/>
    <property type="match status" value="1"/>
</dbReference>
<evidence type="ECO:0000313" key="6">
    <source>
        <dbReference type="Proteomes" id="UP000198510"/>
    </source>
</evidence>
<keyword evidence="3" id="KW-0560">Oxidoreductase</keyword>
<dbReference type="OrthoDB" id="9762913at2"/>
<dbReference type="InterPro" id="IPR044148">
    <property type="entry name" value="ALDH_GabD1-like"/>
</dbReference>
<name>A0A1G9N8A3_9BACT</name>
<dbReference type="Proteomes" id="UP000198510">
    <property type="component" value="Unassembled WGS sequence"/>
</dbReference>
<sequence length="467" mass="51827">MSIATVNPLNNETLKTFDEPARPDIESTLERAQKTFLEWRKRPFADRSKLMHKAADLLRERKERYADLMTLEMGKVHKEAIAEVEKCADVCDFYADHAAEFLADEPVETEAHKSMIVYNPLGVVLAIMPWNFPFWQVFRFAAPNLMAGNVGVLKHASNVPQCALAIEEVFRDAGFPPCTFSTLLISSEQVESVIAHPVVRAVTLTGSEKAGQKVAETAGKYLKKTVLELGGSDPFIVLADADLEKAAKVAVQARMINTGQSCIAAKRFIVEQKVADRFLERMRHHMEALQGGDPNDDVDYGPMAREDLANDLLEQVEQSVAMGARVVLGGKRPDREGAFLEPTILTDVKPGMPAWEEELFGPVAVVIPVQDVNEAIEVANASPYGLGGSVWTQDLEKGEQVARELETGGVFINALYKSDQRLPFGGVKRSGYGRELSYIGIREFMNQKTVWIEAKDSNRHHEKVQSE</sequence>
<dbReference type="GO" id="GO:0004777">
    <property type="term" value="F:succinate-semialdehyde dehydrogenase (NAD+) activity"/>
    <property type="evidence" value="ECO:0007669"/>
    <property type="project" value="TreeGrafter"/>
</dbReference>
<dbReference type="FunFam" id="3.40.605.10:FF:000012">
    <property type="entry name" value="NAD-dependent succinate-semialdehyde dehydrogenase"/>
    <property type="match status" value="1"/>
</dbReference>
<organism evidence="5 6">
    <name type="scientific">Catalinimonas alkaloidigena</name>
    <dbReference type="NCBI Taxonomy" id="1075417"/>
    <lineage>
        <taxon>Bacteria</taxon>
        <taxon>Pseudomonadati</taxon>
        <taxon>Bacteroidota</taxon>
        <taxon>Cytophagia</taxon>
        <taxon>Cytophagales</taxon>
        <taxon>Catalimonadaceae</taxon>
        <taxon>Catalinimonas</taxon>
    </lineage>
</organism>
<dbReference type="Pfam" id="PF00171">
    <property type="entry name" value="Aldedh"/>
    <property type="match status" value="1"/>
</dbReference>
<dbReference type="InterPro" id="IPR016161">
    <property type="entry name" value="Ald_DH/histidinol_DH"/>
</dbReference>
<protein>
    <submittedName>
        <fullName evidence="5">Succinate-semialdehyde dehydrogenase / glutarate-semialdehyde dehydrogenase</fullName>
    </submittedName>
</protein>
<dbReference type="EMBL" id="FNFO01000008">
    <property type="protein sequence ID" value="SDL82654.1"/>
    <property type="molecule type" value="Genomic_DNA"/>
</dbReference>
<dbReference type="SUPFAM" id="SSF53720">
    <property type="entry name" value="ALDH-like"/>
    <property type="match status" value="1"/>
</dbReference>
<dbReference type="Gene3D" id="3.40.605.10">
    <property type="entry name" value="Aldehyde Dehydrogenase, Chain A, domain 1"/>
    <property type="match status" value="1"/>
</dbReference>
<dbReference type="AlphaFoldDB" id="A0A1G9N8A3"/>
<feature type="domain" description="Aldehyde dehydrogenase" evidence="4">
    <location>
        <begin position="3"/>
        <end position="450"/>
    </location>
</feature>
<comment type="similarity">
    <text evidence="1">Belongs to the aldehyde dehydrogenase family.</text>
</comment>
<gene>
    <name evidence="5" type="ORF">SAMN05421823_108210</name>
</gene>
<dbReference type="InterPro" id="IPR016162">
    <property type="entry name" value="Ald_DH_N"/>
</dbReference>
<dbReference type="GO" id="GO:0004030">
    <property type="term" value="F:aldehyde dehydrogenase [NAD(P)+] activity"/>
    <property type="evidence" value="ECO:0007669"/>
    <property type="project" value="InterPro"/>
</dbReference>
<reference evidence="5 6" key="1">
    <citation type="submission" date="2016-10" db="EMBL/GenBank/DDBJ databases">
        <authorList>
            <person name="de Groot N.N."/>
        </authorList>
    </citation>
    <scope>NUCLEOTIDE SEQUENCE [LARGE SCALE GENOMIC DNA]</scope>
    <source>
        <strain evidence="5 6">DSM 25186</strain>
    </source>
</reference>
<keyword evidence="6" id="KW-1185">Reference proteome</keyword>
<keyword evidence="2" id="KW-0521">NADP</keyword>
<dbReference type="FunFam" id="3.40.309.10:FF:000009">
    <property type="entry name" value="Aldehyde dehydrogenase A"/>
    <property type="match status" value="1"/>
</dbReference>
<evidence type="ECO:0000256" key="3">
    <source>
        <dbReference type="ARBA" id="ARBA00023002"/>
    </source>
</evidence>
<dbReference type="InterPro" id="IPR016163">
    <property type="entry name" value="Ald_DH_C"/>
</dbReference>
<dbReference type="PANTHER" id="PTHR43217">
    <property type="entry name" value="SUCCINATE SEMIALDEHYDE DEHYDROGENASE [NAD(P)+] SAD"/>
    <property type="match status" value="1"/>
</dbReference>
<dbReference type="InterPro" id="IPR047110">
    <property type="entry name" value="GABD/Sad-like"/>
</dbReference>
<evidence type="ECO:0000259" key="4">
    <source>
        <dbReference type="Pfam" id="PF00171"/>
    </source>
</evidence>
<dbReference type="RefSeq" id="WP_089685188.1">
    <property type="nucleotide sequence ID" value="NZ_FNFO01000008.1"/>
</dbReference>
<dbReference type="PANTHER" id="PTHR43217:SF1">
    <property type="entry name" value="SUCCINATE SEMIALDEHYDE DEHYDROGENASE [NAD(P)+] SAD"/>
    <property type="match status" value="1"/>
</dbReference>
<evidence type="ECO:0000256" key="2">
    <source>
        <dbReference type="ARBA" id="ARBA00022857"/>
    </source>
</evidence>
<evidence type="ECO:0000256" key="1">
    <source>
        <dbReference type="ARBA" id="ARBA00009986"/>
    </source>
</evidence>
<proteinExistence type="inferred from homology"/>
<evidence type="ECO:0000313" key="5">
    <source>
        <dbReference type="EMBL" id="SDL82654.1"/>
    </source>
</evidence>
<accession>A0A1G9N8A3</accession>
<dbReference type="Gene3D" id="3.40.309.10">
    <property type="entry name" value="Aldehyde Dehydrogenase, Chain A, domain 2"/>
    <property type="match status" value="1"/>
</dbReference>
<dbReference type="STRING" id="1075417.SAMN05421823_108210"/>
<dbReference type="InterPro" id="IPR015590">
    <property type="entry name" value="Aldehyde_DH_dom"/>
</dbReference>